<dbReference type="GO" id="GO:0016773">
    <property type="term" value="F:phosphotransferase activity, alcohol group as acceptor"/>
    <property type="evidence" value="ECO:0007669"/>
    <property type="project" value="InterPro"/>
</dbReference>
<evidence type="ECO:0000256" key="5">
    <source>
        <dbReference type="ARBA" id="ARBA00022840"/>
    </source>
</evidence>
<keyword evidence="13" id="KW-1185">Reference proteome</keyword>
<evidence type="ECO:0000256" key="2">
    <source>
        <dbReference type="ARBA" id="ARBA00022695"/>
    </source>
</evidence>
<dbReference type="Gene3D" id="3.40.1190.20">
    <property type="match status" value="1"/>
</dbReference>
<keyword evidence="5 9" id="KW-0067">ATP-binding</keyword>
<comment type="function">
    <text evidence="9">Catalyzes the ADP transfer from ATP to D-glycero-beta-D-manno-heptose 1-phosphate, yielding ADP-D-glycero-beta-D-manno-heptose.</text>
</comment>
<comment type="pathway">
    <text evidence="9">Nucleotide-sugar biosynthesis; ADP-L-glycero-beta-D-manno-heptose biosynthesis; ADP-L-glycero-beta-D-manno-heptose from D-glycero-beta-D-manno-heptose 7-phosphate: step 1/4.</text>
</comment>
<dbReference type="GO" id="GO:0033785">
    <property type="term" value="F:heptose 7-phosphate kinase activity"/>
    <property type="evidence" value="ECO:0007669"/>
    <property type="project" value="UniProtKB-UniRule"/>
</dbReference>
<gene>
    <name evidence="9 12" type="primary">hldE</name>
    <name evidence="12" type="ORF">KSF_047460</name>
</gene>
<dbReference type="SUPFAM" id="SSF53613">
    <property type="entry name" value="Ribokinase-like"/>
    <property type="match status" value="1"/>
</dbReference>
<feature type="region of interest" description="Cytidylyltransferase" evidence="9">
    <location>
        <begin position="387"/>
        <end position="530"/>
    </location>
</feature>
<comment type="function">
    <text evidence="9">Catalyzes the phosphorylation of D-glycero-D-manno-heptose 7-phosphate at the C-1 position to selectively form D-glycero-beta-D-manno-heptose-1,7-bisphosphate.</text>
</comment>
<proteinExistence type="inferred from homology"/>
<keyword evidence="7 9" id="KW-0119">Carbohydrate metabolism</keyword>
<dbReference type="EC" id="2.7.7.70" evidence="9"/>
<comment type="catalytic activity">
    <reaction evidence="8 9">
        <text>D-glycero-beta-D-manno-heptose 1-phosphate + ATP + H(+) = ADP-D-glycero-beta-D-manno-heptose + diphosphate</text>
        <dbReference type="Rhea" id="RHEA:27465"/>
        <dbReference type="ChEBI" id="CHEBI:15378"/>
        <dbReference type="ChEBI" id="CHEBI:30616"/>
        <dbReference type="ChEBI" id="CHEBI:33019"/>
        <dbReference type="ChEBI" id="CHEBI:59967"/>
        <dbReference type="ChEBI" id="CHEBI:61593"/>
        <dbReference type="EC" id="2.7.7.70"/>
    </reaction>
</comment>
<dbReference type="PANTHER" id="PTHR46969:SF1">
    <property type="entry name" value="BIFUNCTIONAL PROTEIN HLDE"/>
    <property type="match status" value="1"/>
</dbReference>
<keyword evidence="3 9" id="KW-0547">Nucleotide-binding</keyword>
<dbReference type="AlphaFoldDB" id="A0A8J3IJ93"/>
<evidence type="ECO:0000256" key="8">
    <source>
        <dbReference type="ARBA" id="ARBA00047428"/>
    </source>
</evidence>
<dbReference type="InterPro" id="IPR014729">
    <property type="entry name" value="Rossmann-like_a/b/a_fold"/>
</dbReference>
<dbReference type="Pfam" id="PF00294">
    <property type="entry name" value="PfkB"/>
    <property type="match status" value="1"/>
</dbReference>
<keyword evidence="4 9" id="KW-0418">Kinase</keyword>
<protein>
    <recommendedName>
        <fullName evidence="9">Bifunctional protein HldE</fullName>
    </recommendedName>
    <domain>
        <recommendedName>
            <fullName evidence="9">D-beta-D-heptose 7-phosphate kinase</fullName>
            <ecNumber evidence="9">2.7.1.167</ecNumber>
        </recommendedName>
        <alternativeName>
            <fullName evidence="9">D-beta-D-heptose 7-phosphotransferase</fullName>
        </alternativeName>
        <alternativeName>
            <fullName evidence="9">D-glycero-beta-D-manno-heptose-7-phosphate kinase</fullName>
        </alternativeName>
    </domain>
    <domain>
        <recommendedName>
            <fullName evidence="9">D-beta-D-heptose 1-phosphate adenylyltransferase</fullName>
            <ecNumber evidence="9">2.7.7.70</ecNumber>
        </recommendedName>
        <alternativeName>
            <fullName evidence="9">D-glycero-beta-D-manno-heptose 1-phosphate adenylyltransferase</fullName>
        </alternativeName>
    </domain>
</protein>
<dbReference type="NCBIfam" id="TIGR02199">
    <property type="entry name" value="rfaE_dom_II"/>
    <property type="match status" value="1"/>
</dbReference>
<dbReference type="EMBL" id="BNJK01000001">
    <property type="protein sequence ID" value="GHO94698.1"/>
    <property type="molecule type" value="Genomic_DNA"/>
</dbReference>
<dbReference type="InterPro" id="IPR004821">
    <property type="entry name" value="Cyt_trans-like"/>
</dbReference>
<comment type="subunit">
    <text evidence="9">Homodimer.</text>
</comment>
<comment type="similarity">
    <text evidence="9">In the N-terminal section; belongs to the carbohydrate kinase PfkB family.</text>
</comment>
<comment type="caution">
    <text evidence="12">The sequence shown here is derived from an EMBL/GenBank/DDBJ whole genome shotgun (WGS) entry which is preliminary data.</text>
</comment>
<evidence type="ECO:0000259" key="11">
    <source>
        <dbReference type="Pfam" id="PF01467"/>
    </source>
</evidence>
<evidence type="ECO:0000313" key="13">
    <source>
        <dbReference type="Proteomes" id="UP000597444"/>
    </source>
</evidence>
<organism evidence="12 13">
    <name type="scientific">Reticulibacter mediterranei</name>
    <dbReference type="NCBI Taxonomy" id="2778369"/>
    <lineage>
        <taxon>Bacteria</taxon>
        <taxon>Bacillati</taxon>
        <taxon>Chloroflexota</taxon>
        <taxon>Ktedonobacteria</taxon>
        <taxon>Ktedonobacterales</taxon>
        <taxon>Reticulibacteraceae</taxon>
        <taxon>Reticulibacter</taxon>
    </lineage>
</organism>
<reference evidence="12" key="1">
    <citation type="submission" date="2020-10" db="EMBL/GenBank/DDBJ databases">
        <title>Taxonomic study of unclassified bacteria belonging to the class Ktedonobacteria.</title>
        <authorList>
            <person name="Yabe S."/>
            <person name="Wang C.M."/>
            <person name="Zheng Y."/>
            <person name="Sakai Y."/>
            <person name="Cavaletti L."/>
            <person name="Monciardini P."/>
            <person name="Donadio S."/>
        </authorList>
    </citation>
    <scope>NUCLEOTIDE SEQUENCE</scope>
    <source>
        <strain evidence="12">ID150040</strain>
    </source>
</reference>
<dbReference type="HAMAP" id="MF_01603">
    <property type="entry name" value="HldE"/>
    <property type="match status" value="1"/>
</dbReference>
<comment type="catalytic activity">
    <reaction evidence="9">
        <text>D-glycero-beta-D-manno-heptose 7-phosphate + ATP = D-glycero-beta-D-manno-heptose 1,7-bisphosphate + ADP + H(+)</text>
        <dbReference type="Rhea" id="RHEA:27473"/>
        <dbReference type="ChEBI" id="CHEBI:15378"/>
        <dbReference type="ChEBI" id="CHEBI:30616"/>
        <dbReference type="ChEBI" id="CHEBI:60204"/>
        <dbReference type="ChEBI" id="CHEBI:60208"/>
        <dbReference type="ChEBI" id="CHEBI:456216"/>
        <dbReference type="EC" id="2.7.1.167"/>
    </reaction>
</comment>
<evidence type="ECO:0000256" key="4">
    <source>
        <dbReference type="ARBA" id="ARBA00022777"/>
    </source>
</evidence>
<keyword evidence="2 9" id="KW-0548">Nucleotidyltransferase</keyword>
<dbReference type="RefSeq" id="WP_220205412.1">
    <property type="nucleotide sequence ID" value="NZ_BNJK01000001.1"/>
</dbReference>
<sequence>MPTITGKRTAGSLLDLVQRFRQLRVLVIGEAMLDTYLEGDATRLCSEGPVPVVRKTAEYRIPGGAANTAANLAALDAEVMFLSIVGRDIAGSLLREALREREVSDTWLVEDASVPTHHKLRILANGQYMVRFDEGERLDAANAPDAQQQMLTRLEEIYSRCDLVLISDYCYGVVSEQLIERLQALHASQPKVLLIDSKALHRFQTLPATIVTPNYQEACYHISSQKRVHTEGNRNTSFDKATDLEQIHAVAQQLLAQLATEQVAITLAERGVFLLNRQGEALHVPAHPVDHANDVGAGDSFASAMALALAAGGSTEEAAQIAIDAASIAVTKRWTAVVQHQELLQRVSLREYARHTSATHAENEHDSPARLAALLETQKRAGRKIVFTNGVFDILHAGHMQFLQQARALGDVLVVGINSDNSTRRLKGTGRPINSERDRMALVSALDMVDHVVLFDEDTPTQLIRLLRPDIHVKGGDYTYEALPEAEAVREAGGRIVILPLAGSISTSSVIDRITALSAQESEHYTGRKR</sequence>
<evidence type="ECO:0000256" key="9">
    <source>
        <dbReference type="HAMAP-Rule" id="MF_01603"/>
    </source>
</evidence>
<dbReference type="GO" id="GO:0005829">
    <property type="term" value="C:cytosol"/>
    <property type="evidence" value="ECO:0007669"/>
    <property type="project" value="TreeGrafter"/>
</dbReference>
<dbReference type="GO" id="GO:0033786">
    <property type="term" value="F:heptose-1-phosphate adenylyltransferase activity"/>
    <property type="evidence" value="ECO:0007669"/>
    <property type="project" value="UniProtKB-UniRule"/>
</dbReference>
<comment type="similarity">
    <text evidence="9">In the C-terminal section; belongs to the cytidylyltransferase family.</text>
</comment>
<dbReference type="Gene3D" id="3.40.50.620">
    <property type="entry name" value="HUPs"/>
    <property type="match status" value="1"/>
</dbReference>
<dbReference type="EC" id="2.7.1.167" evidence="9"/>
<feature type="domain" description="Carbohydrate kinase PfkB" evidence="10">
    <location>
        <begin position="24"/>
        <end position="335"/>
    </location>
</feature>
<dbReference type="GO" id="GO:0097171">
    <property type="term" value="P:ADP-L-glycero-beta-D-manno-heptose biosynthetic process"/>
    <property type="evidence" value="ECO:0007669"/>
    <property type="project" value="UniProtKB-UniPathway"/>
</dbReference>
<dbReference type="Pfam" id="PF01467">
    <property type="entry name" value="CTP_transf_like"/>
    <property type="match status" value="1"/>
</dbReference>
<evidence type="ECO:0000256" key="6">
    <source>
        <dbReference type="ARBA" id="ARBA00023268"/>
    </source>
</evidence>
<feature type="region of interest" description="Ribokinase" evidence="9">
    <location>
        <begin position="1"/>
        <end position="357"/>
    </location>
</feature>
<dbReference type="PANTHER" id="PTHR46969">
    <property type="entry name" value="BIFUNCTIONAL PROTEIN HLDE"/>
    <property type="match status" value="1"/>
</dbReference>
<feature type="binding site" evidence="9">
    <location>
        <begin position="214"/>
        <end position="217"/>
    </location>
    <ligand>
        <name>ATP</name>
        <dbReference type="ChEBI" id="CHEBI:30616"/>
    </ligand>
</feature>
<dbReference type="InterPro" id="IPR023030">
    <property type="entry name" value="Bifunc_HldE"/>
</dbReference>
<dbReference type="NCBIfam" id="TIGR00125">
    <property type="entry name" value="cyt_tran_rel"/>
    <property type="match status" value="1"/>
</dbReference>
<keyword evidence="1 9" id="KW-0808">Transferase</keyword>
<evidence type="ECO:0000256" key="3">
    <source>
        <dbReference type="ARBA" id="ARBA00022741"/>
    </source>
</evidence>
<dbReference type="SUPFAM" id="SSF52374">
    <property type="entry name" value="Nucleotidylyl transferase"/>
    <property type="match status" value="1"/>
</dbReference>
<dbReference type="UniPathway" id="UPA00356">
    <property type="reaction ID" value="UER00437"/>
</dbReference>
<feature type="active site" evidence="9">
    <location>
        <position position="299"/>
    </location>
</feature>
<keyword evidence="6 9" id="KW-0511">Multifunctional enzyme</keyword>
<accession>A0A8J3IJ93</accession>
<evidence type="ECO:0000259" key="10">
    <source>
        <dbReference type="Pfam" id="PF00294"/>
    </source>
</evidence>
<evidence type="ECO:0000256" key="7">
    <source>
        <dbReference type="ARBA" id="ARBA00023277"/>
    </source>
</evidence>
<dbReference type="Proteomes" id="UP000597444">
    <property type="component" value="Unassembled WGS sequence"/>
</dbReference>
<dbReference type="InterPro" id="IPR011914">
    <property type="entry name" value="RfaE_dom_II"/>
</dbReference>
<comment type="pathway">
    <text evidence="9">Nucleotide-sugar biosynthesis; ADP-L-glycero-beta-D-manno-heptose biosynthesis; ADP-L-glycero-beta-D-manno-heptose from D-glycero-beta-D-manno-heptose 7-phosphate: step 3/4.</text>
</comment>
<evidence type="ECO:0000256" key="1">
    <source>
        <dbReference type="ARBA" id="ARBA00022679"/>
    </source>
</evidence>
<evidence type="ECO:0000313" key="12">
    <source>
        <dbReference type="EMBL" id="GHO94698.1"/>
    </source>
</evidence>
<dbReference type="GO" id="GO:0005524">
    <property type="term" value="F:ATP binding"/>
    <property type="evidence" value="ECO:0007669"/>
    <property type="project" value="UniProtKB-UniRule"/>
</dbReference>
<name>A0A8J3IJ93_9CHLR</name>
<dbReference type="InterPro" id="IPR011611">
    <property type="entry name" value="PfkB_dom"/>
</dbReference>
<dbReference type="InterPro" id="IPR029056">
    <property type="entry name" value="Ribokinase-like"/>
</dbReference>
<feature type="domain" description="Cytidyltransferase-like" evidence="11">
    <location>
        <begin position="388"/>
        <end position="485"/>
    </location>
</feature>